<evidence type="ECO:0000313" key="2">
    <source>
        <dbReference type="Proteomes" id="UP000250321"/>
    </source>
</evidence>
<dbReference type="EMBL" id="PJQY01000720">
    <property type="protein sequence ID" value="PQQ08464.1"/>
    <property type="molecule type" value="Genomic_DNA"/>
</dbReference>
<comment type="caution">
    <text evidence="1">The sequence shown here is derived from an EMBL/GenBank/DDBJ whole genome shotgun (WGS) entry which is preliminary data.</text>
</comment>
<proteinExistence type="predicted"/>
<evidence type="ECO:0000313" key="1">
    <source>
        <dbReference type="EMBL" id="PQQ08464.1"/>
    </source>
</evidence>
<accession>A0A314YTM5</accession>
<name>A0A314YTM5_PRUYE</name>
<sequence>MGKGRRKVDAEMLARKGKIIARETIFLDEVWQVRAICGLLKENDWNGAFVVNKKLDAYNINIIISAANSRQLTAYAALPHYEE</sequence>
<keyword evidence="2" id="KW-1185">Reference proteome</keyword>
<organism evidence="1 2">
    <name type="scientific">Prunus yedoensis var. nudiflora</name>
    <dbReference type="NCBI Taxonomy" id="2094558"/>
    <lineage>
        <taxon>Eukaryota</taxon>
        <taxon>Viridiplantae</taxon>
        <taxon>Streptophyta</taxon>
        <taxon>Embryophyta</taxon>
        <taxon>Tracheophyta</taxon>
        <taxon>Spermatophyta</taxon>
        <taxon>Magnoliopsida</taxon>
        <taxon>eudicotyledons</taxon>
        <taxon>Gunneridae</taxon>
        <taxon>Pentapetalae</taxon>
        <taxon>rosids</taxon>
        <taxon>fabids</taxon>
        <taxon>Rosales</taxon>
        <taxon>Rosaceae</taxon>
        <taxon>Amygdaloideae</taxon>
        <taxon>Amygdaleae</taxon>
        <taxon>Prunus</taxon>
    </lineage>
</organism>
<dbReference type="Proteomes" id="UP000250321">
    <property type="component" value="Unassembled WGS sequence"/>
</dbReference>
<gene>
    <name evidence="1" type="ORF">Pyn_19267</name>
</gene>
<dbReference type="AlphaFoldDB" id="A0A314YTM5"/>
<protein>
    <submittedName>
        <fullName evidence="1">Uncharacterized protein</fullName>
    </submittedName>
</protein>
<reference evidence="1 2" key="1">
    <citation type="submission" date="2018-02" db="EMBL/GenBank/DDBJ databases">
        <title>Draft genome of wild Prunus yedoensis var. nudiflora.</title>
        <authorList>
            <person name="Baek S."/>
            <person name="Kim J.-H."/>
            <person name="Choi K."/>
            <person name="Kim G.-B."/>
            <person name="Cho A."/>
            <person name="Jang H."/>
            <person name="Shin C.-H."/>
            <person name="Yu H.-J."/>
            <person name="Mun J.-H."/>
        </authorList>
    </citation>
    <scope>NUCLEOTIDE SEQUENCE [LARGE SCALE GENOMIC DNA]</scope>
    <source>
        <strain evidence="2">cv. Jeju island</strain>
        <tissue evidence="1">Leaf</tissue>
    </source>
</reference>